<feature type="transmembrane region" description="Helical" evidence="5">
    <location>
        <begin position="41"/>
        <end position="60"/>
    </location>
</feature>
<evidence type="ECO:0000256" key="1">
    <source>
        <dbReference type="ARBA" id="ARBA00004141"/>
    </source>
</evidence>
<dbReference type="PANTHER" id="PTHR20952">
    <property type="entry name" value="ADP-RIBOSYLATION-LIKE FACTOR 6-INTERACTING PROTEIN"/>
    <property type="match status" value="1"/>
</dbReference>
<evidence type="ECO:0000259" key="6">
    <source>
        <dbReference type="Pfam" id="PF24456"/>
    </source>
</evidence>
<sequence length="139" mass="16141">MGDLPAQFNQEQMVSSLKHRLEGWRELILPLHSVLLWQNPWHTAILFEGIFFIFLVIWWCDLSLISLFAIIGAIITSIDYIGPIAIRTISDSSQWNNKKEKNFEDICKSVVSAQITWSHLLQRIQDLKNNQPLLVCHKN</sequence>
<comment type="caution">
    <text evidence="7">The sequence shown here is derived from an EMBL/GenBank/DDBJ whole genome shotgun (WGS) entry which is preliminary data.</text>
</comment>
<organism evidence="7 8">
    <name type="scientific">Ladona fulva</name>
    <name type="common">Scarce chaser dragonfly</name>
    <name type="synonym">Libellula fulva</name>
    <dbReference type="NCBI Taxonomy" id="123851"/>
    <lineage>
        <taxon>Eukaryota</taxon>
        <taxon>Metazoa</taxon>
        <taxon>Ecdysozoa</taxon>
        <taxon>Arthropoda</taxon>
        <taxon>Hexapoda</taxon>
        <taxon>Insecta</taxon>
        <taxon>Pterygota</taxon>
        <taxon>Palaeoptera</taxon>
        <taxon>Odonata</taxon>
        <taxon>Epiprocta</taxon>
        <taxon>Anisoptera</taxon>
        <taxon>Libelluloidea</taxon>
        <taxon>Libellulidae</taxon>
        <taxon>Ladona</taxon>
    </lineage>
</organism>
<accession>A0A8K0P1B0</accession>
<evidence type="ECO:0000256" key="3">
    <source>
        <dbReference type="ARBA" id="ARBA00022989"/>
    </source>
</evidence>
<evidence type="ECO:0000313" key="7">
    <source>
        <dbReference type="EMBL" id="KAG8227494.1"/>
    </source>
</evidence>
<feature type="domain" description="RETREG1-3/ARL6IP-like N-terminal reticulon-homology" evidence="6">
    <location>
        <begin position="25"/>
        <end position="136"/>
    </location>
</feature>
<dbReference type="InterPro" id="IPR057282">
    <property type="entry name" value="RETREG1-3-like_RHD"/>
</dbReference>
<dbReference type="GO" id="GO:0016020">
    <property type="term" value="C:membrane"/>
    <property type="evidence" value="ECO:0007669"/>
    <property type="project" value="UniProtKB-SubCell"/>
</dbReference>
<keyword evidence="8" id="KW-1185">Reference proteome</keyword>
<evidence type="ECO:0000313" key="8">
    <source>
        <dbReference type="Proteomes" id="UP000792457"/>
    </source>
</evidence>
<proteinExistence type="predicted"/>
<dbReference type="PANTHER" id="PTHR20952:SF0">
    <property type="entry name" value="ADP-RIBOSYLATION FACTOR-LIKE PROTEIN 6-INTERACTING PROTEIN 1"/>
    <property type="match status" value="1"/>
</dbReference>
<reference evidence="7" key="1">
    <citation type="submission" date="2013-04" db="EMBL/GenBank/DDBJ databases">
        <authorList>
            <person name="Qu J."/>
            <person name="Murali S.C."/>
            <person name="Bandaranaike D."/>
            <person name="Bellair M."/>
            <person name="Blankenburg K."/>
            <person name="Chao H."/>
            <person name="Dinh H."/>
            <person name="Doddapaneni H."/>
            <person name="Downs B."/>
            <person name="Dugan-Rocha S."/>
            <person name="Elkadiri S."/>
            <person name="Gnanaolivu R.D."/>
            <person name="Hernandez B."/>
            <person name="Javaid M."/>
            <person name="Jayaseelan J.C."/>
            <person name="Lee S."/>
            <person name="Li M."/>
            <person name="Ming W."/>
            <person name="Munidasa M."/>
            <person name="Muniz J."/>
            <person name="Nguyen L."/>
            <person name="Ongeri F."/>
            <person name="Osuji N."/>
            <person name="Pu L.-L."/>
            <person name="Puazo M."/>
            <person name="Qu C."/>
            <person name="Quiroz J."/>
            <person name="Raj R."/>
            <person name="Weissenberger G."/>
            <person name="Xin Y."/>
            <person name="Zou X."/>
            <person name="Han Y."/>
            <person name="Richards S."/>
            <person name="Worley K."/>
            <person name="Muzny D."/>
            <person name="Gibbs R."/>
        </authorList>
    </citation>
    <scope>NUCLEOTIDE SEQUENCE</scope>
    <source>
        <strain evidence="7">Sampled in the wild</strain>
    </source>
</reference>
<dbReference type="InterPro" id="IPR052114">
    <property type="entry name" value="ER_autophagy_membrane_reg"/>
</dbReference>
<dbReference type="OrthoDB" id="6416122at2759"/>
<gene>
    <name evidence="7" type="ORF">J437_LFUL002383</name>
</gene>
<dbReference type="Proteomes" id="UP000792457">
    <property type="component" value="Unassembled WGS sequence"/>
</dbReference>
<evidence type="ECO:0000256" key="2">
    <source>
        <dbReference type="ARBA" id="ARBA00022692"/>
    </source>
</evidence>
<protein>
    <recommendedName>
        <fullName evidence="6">RETREG1-3/ARL6IP-like N-terminal reticulon-homology domain-containing protein</fullName>
    </recommendedName>
</protein>
<keyword evidence="4 5" id="KW-0472">Membrane</keyword>
<dbReference type="Pfam" id="PF24456">
    <property type="entry name" value="RHD_RETREG1-3"/>
    <property type="match status" value="1"/>
</dbReference>
<dbReference type="GO" id="GO:0005783">
    <property type="term" value="C:endoplasmic reticulum"/>
    <property type="evidence" value="ECO:0007669"/>
    <property type="project" value="UniProtKB-ARBA"/>
</dbReference>
<evidence type="ECO:0000256" key="4">
    <source>
        <dbReference type="ARBA" id="ARBA00023136"/>
    </source>
</evidence>
<keyword evidence="2 5" id="KW-0812">Transmembrane</keyword>
<evidence type="ECO:0000256" key="5">
    <source>
        <dbReference type="SAM" id="Phobius"/>
    </source>
</evidence>
<name>A0A8K0P1B0_LADFU</name>
<comment type="subcellular location">
    <subcellularLocation>
        <location evidence="1">Membrane</location>
        <topology evidence="1">Multi-pass membrane protein</topology>
    </subcellularLocation>
</comment>
<dbReference type="AlphaFoldDB" id="A0A8K0P1B0"/>
<dbReference type="EMBL" id="KZ308325">
    <property type="protein sequence ID" value="KAG8227494.1"/>
    <property type="molecule type" value="Genomic_DNA"/>
</dbReference>
<feature type="transmembrane region" description="Helical" evidence="5">
    <location>
        <begin position="67"/>
        <end position="86"/>
    </location>
</feature>
<keyword evidence="3 5" id="KW-1133">Transmembrane helix</keyword>
<reference evidence="7" key="2">
    <citation type="submission" date="2017-10" db="EMBL/GenBank/DDBJ databases">
        <title>Ladona fulva Genome sequencing and assembly.</title>
        <authorList>
            <person name="Murali S."/>
            <person name="Richards S."/>
            <person name="Bandaranaike D."/>
            <person name="Bellair M."/>
            <person name="Blankenburg K."/>
            <person name="Chao H."/>
            <person name="Dinh H."/>
            <person name="Doddapaneni H."/>
            <person name="Dugan-Rocha S."/>
            <person name="Elkadiri S."/>
            <person name="Gnanaolivu R."/>
            <person name="Hernandez B."/>
            <person name="Skinner E."/>
            <person name="Javaid M."/>
            <person name="Lee S."/>
            <person name="Li M."/>
            <person name="Ming W."/>
            <person name="Munidasa M."/>
            <person name="Muniz J."/>
            <person name="Nguyen L."/>
            <person name="Hughes D."/>
            <person name="Osuji N."/>
            <person name="Pu L.-L."/>
            <person name="Puazo M."/>
            <person name="Qu C."/>
            <person name="Quiroz J."/>
            <person name="Raj R."/>
            <person name="Weissenberger G."/>
            <person name="Xin Y."/>
            <person name="Zou X."/>
            <person name="Han Y."/>
            <person name="Worley K."/>
            <person name="Muzny D."/>
            <person name="Gibbs R."/>
        </authorList>
    </citation>
    <scope>NUCLEOTIDE SEQUENCE</scope>
    <source>
        <strain evidence="7">Sampled in the wild</strain>
    </source>
</reference>